<dbReference type="Proteomes" id="UP001165064">
    <property type="component" value="Unassembled WGS sequence"/>
</dbReference>
<keyword evidence="2" id="KW-1185">Reference proteome</keyword>
<name>A0ACB5TMU2_AMBMO</name>
<gene>
    <name evidence="1" type="ORF">Amon02_000894400</name>
</gene>
<reference evidence="1" key="1">
    <citation type="submission" date="2023-04" db="EMBL/GenBank/DDBJ databases">
        <title>Ambrosiozyma monospora NBRC 10751.</title>
        <authorList>
            <person name="Ichikawa N."/>
            <person name="Sato H."/>
            <person name="Tonouchi N."/>
        </authorList>
    </citation>
    <scope>NUCLEOTIDE SEQUENCE</scope>
    <source>
        <strain evidence="1">NBRC 10751</strain>
    </source>
</reference>
<accession>A0ACB5TMU2</accession>
<protein>
    <submittedName>
        <fullName evidence="1">Unnamed protein product</fullName>
    </submittedName>
</protein>
<organism evidence="1 2">
    <name type="scientific">Ambrosiozyma monospora</name>
    <name type="common">Yeast</name>
    <name type="synonym">Endomycopsis monosporus</name>
    <dbReference type="NCBI Taxonomy" id="43982"/>
    <lineage>
        <taxon>Eukaryota</taxon>
        <taxon>Fungi</taxon>
        <taxon>Dikarya</taxon>
        <taxon>Ascomycota</taxon>
        <taxon>Saccharomycotina</taxon>
        <taxon>Pichiomycetes</taxon>
        <taxon>Pichiales</taxon>
        <taxon>Pichiaceae</taxon>
        <taxon>Ambrosiozyma</taxon>
    </lineage>
</organism>
<dbReference type="EMBL" id="BSXS01008150">
    <property type="protein sequence ID" value="GME91618.1"/>
    <property type="molecule type" value="Genomic_DNA"/>
</dbReference>
<proteinExistence type="predicted"/>
<sequence>MYRKLIETPIEEVSSNDESEDEPDPEPEKEREKHVSSGHIQHTQTANSRHVPDQNEQSTSISNGDLIPSKPRKLKLHLRKPKSPKATRMNPTSPSITINANTNTNKPSSPEDIFDLSGDLIPTRPKHRLRLHKHKDKLSEKENIPQLSPSHNESQKEPTFEDLFEFHDEDIPNSHNSRSKKSSS</sequence>
<evidence type="ECO:0000313" key="2">
    <source>
        <dbReference type="Proteomes" id="UP001165064"/>
    </source>
</evidence>
<comment type="caution">
    <text evidence="1">The sequence shown here is derived from an EMBL/GenBank/DDBJ whole genome shotgun (WGS) entry which is preliminary data.</text>
</comment>
<evidence type="ECO:0000313" key="1">
    <source>
        <dbReference type="EMBL" id="GME91618.1"/>
    </source>
</evidence>